<protein>
    <submittedName>
        <fullName evidence="2">Uncharacterized protein</fullName>
    </submittedName>
</protein>
<gene>
    <name evidence="2" type="ORF">HNR23_004268</name>
</gene>
<reference evidence="2 3" key="1">
    <citation type="submission" date="2020-08" db="EMBL/GenBank/DDBJ databases">
        <title>Sequencing the genomes of 1000 actinobacteria strains.</title>
        <authorList>
            <person name="Klenk H.-P."/>
        </authorList>
    </citation>
    <scope>NUCLEOTIDE SEQUENCE [LARGE SCALE GENOMIC DNA]</scope>
    <source>
        <strain evidence="2 3">DSM 46659</strain>
    </source>
</reference>
<accession>A0A7W9YL73</accession>
<feature type="compositionally biased region" description="Basic and acidic residues" evidence="1">
    <location>
        <begin position="36"/>
        <end position="77"/>
    </location>
</feature>
<evidence type="ECO:0000313" key="3">
    <source>
        <dbReference type="Proteomes" id="UP000546642"/>
    </source>
</evidence>
<comment type="caution">
    <text evidence="2">The sequence shown here is derived from an EMBL/GenBank/DDBJ whole genome shotgun (WGS) entry which is preliminary data.</text>
</comment>
<keyword evidence="3" id="KW-1185">Reference proteome</keyword>
<feature type="region of interest" description="Disordered" evidence="1">
    <location>
        <begin position="33"/>
        <end position="77"/>
    </location>
</feature>
<sequence>MTQLMAAGGTSREKQVAAMVARLKWRAIAKATPFKDPIEREIDPFPRPAEREMDREDPREGREDPLRREGQPEKVGV</sequence>
<dbReference type="EMBL" id="JACHDS010000001">
    <property type="protein sequence ID" value="MBB6174208.1"/>
    <property type="molecule type" value="Genomic_DNA"/>
</dbReference>
<dbReference type="AlphaFoldDB" id="A0A7W9YL73"/>
<dbReference type="RefSeq" id="WP_184078103.1">
    <property type="nucleotide sequence ID" value="NZ_JACHDS010000001.1"/>
</dbReference>
<dbReference type="Proteomes" id="UP000546642">
    <property type="component" value="Unassembled WGS sequence"/>
</dbReference>
<organism evidence="2 3">
    <name type="scientific">Nocardiopsis mwathae</name>
    <dbReference type="NCBI Taxonomy" id="1472723"/>
    <lineage>
        <taxon>Bacteria</taxon>
        <taxon>Bacillati</taxon>
        <taxon>Actinomycetota</taxon>
        <taxon>Actinomycetes</taxon>
        <taxon>Streptosporangiales</taxon>
        <taxon>Nocardiopsidaceae</taxon>
        <taxon>Nocardiopsis</taxon>
    </lineage>
</organism>
<evidence type="ECO:0000313" key="2">
    <source>
        <dbReference type="EMBL" id="MBB6174208.1"/>
    </source>
</evidence>
<evidence type="ECO:0000256" key="1">
    <source>
        <dbReference type="SAM" id="MobiDB-lite"/>
    </source>
</evidence>
<name>A0A7W9YL73_9ACTN</name>
<proteinExistence type="predicted"/>